<comment type="caution">
    <text evidence="3">The sequence shown here is derived from an EMBL/GenBank/DDBJ whole genome shotgun (WGS) entry which is preliminary data.</text>
</comment>
<dbReference type="AlphaFoldDB" id="A0A4R5KWL5"/>
<accession>A0A4R5KWL5</accession>
<dbReference type="Proteomes" id="UP000295511">
    <property type="component" value="Unassembled WGS sequence"/>
</dbReference>
<organism evidence="3 4">
    <name type="scientific">Arthrobacter terricola</name>
    <dbReference type="NCBI Taxonomy" id="2547396"/>
    <lineage>
        <taxon>Bacteria</taxon>
        <taxon>Bacillati</taxon>
        <taxon>Actinomycetota</taxon>
        <taxon>Actinomycetes</taxon>
        <taxon>Micrococcales</taxon>
        <taxon>Micrococcaceae</taxon>
        <taxon>Arthrobacter</taxon>
    </lineage>
</organism>
<dbReference type="EMBL" id="SMRU01000004">
    <property type="protein sequence ID" value="TDF99932.1"/>
    <property type="molecule type" value="Genomic_DNA"/>
</dbReference>
<protein>
    <submittedName>
        <fullName evidence="3">Uncharacterized protein</fullName>
    </submittedName>
</protein>
<keyword evidence="2" id="KW-1133">Transmembrane helix</keyword>
<keyword evidence="2" id="KW-0812">Transmembrane</keyword>
<reference evidence="3 4" key="1">
    <citation type="submission" date="2019-03" db="EMBL/GenBank/DDBJ databases">
        <title>Whole genome sequence of Arthrobacter sp JH1-1.</title>
        <authorList>
            <person name="Trinh H.N."/>
        </authorList>
    </citation>
    <scope>NUCLEOTIDE SEQUENCE [LARGE SCALE GENOMIC DNA]</scope>
    <source>
        <strain evidence="3 4">JH1-1</strain>
    </source>
</reference>
<dbReference type="OrthoDB" id="4955139at2"/>
<evidence type="ECO:0000313" key="3">
    <source>
        <dbReference type="EMBL" id="TDF99932.1"/>
    </source>
</evidence>
<sequence length="134" mass="13692">MTDPRRRRSPAFLRRVGLFATLLSVVAGILGMHVLSPGHGTHTVGTGHGIIAHADHHEQTAMAGHSCESPGTCTAMSAGAGTCVPAPSHTTLAAPLPGVLAFVTEPAGSMAAGISRYPHRPESPSPGDLCISRT</sequence>
<gene>
    <name evidence="3" type="ORF">E1809_04435</name>
</gene>
<proteinExistence type="predicted"/>
<dbReference type="Pfam" id="PF19650">
    <property type="entry name" value="DUF6153"/>
    <property type="match status" value="1"/>
</dbReference>
<dbReference type="InterPro" id="IPR046151">
    <property type="entry name" value="DUF6153"/>
</dbReference>
<keyword evidence="4" id="KW-1185">Reference proteome</keyword>
<feature type="transmembrane region" description="Helical" evidence="2">
    <location>
        <begin position="12"/>
        <end position="35"/>
    </location>
</feature>
<keyword evidence="2" id="KW-0472">Membrane</keyword>
<evidence type="ECO:0000313" key="4">
    <source>
        <dbReference type="Proteomes" id="UP000295511"/>
    </source>
</evidence>
<name>A0A4R5KWL5_9MICC</name>
<dbReference type="RefSeq" id="WP_133203025.1">
    <property type="nucleotide sequence ID" value="NZ_SMRU01000004.1"/>
</dbReference>
<feature type="region of interest" description="Disordered" evidence="1">
    <location>
        <begin position="114"/>
        <end position="134"/>
    </location>
</feature>
<evidence type="ECO:0000256" key="1">
    <source>
        <dbReference type="SAM" id="MobiDB-lite"/>
    </source>
</evidence>
<evidence type="ECO:0000256" key="2">
    <source>
        <dbReference type="SAM" id="Phobius"/>
    </source>
</evidence>